<proteinExistence type="predicted"/>
<dbReference type="RefSeq" id="WP_386833695.1">
    <property type="nucleotide sequence ID" value="NZ_JBHUNP010000001.1"/>
</dbReference>
<protein>
    <submittedName>
        <fullName evidence="1">Tellurite resistance TerB family protein</fullName>
    </submittedName>
</protein>
<dbReference type="Proteomes" id="UP001597521">
    <property type="component" value="Unassembled WGS sequence"/>
</dbReference>
<dbReference type="CDD" id="cd07176">
    <property type="entry name" value="terB"/>
    <property type="match status" value="1"/>
</dbReference>
<gene>
    <name evidence="1" type="ORF">ACFSX5_11940</name>
</gene>
<comment type="caution">
    <text evidence="1">The sequence shown here is derived from an EMBL/GenBank/DDBJ whole genome shotgun (WGS) entry which is preliminary data.</text>
</comment>
<dbReference type="InterPro" id="IPR029024">
    <property type="entry name" value="TerB-like"/>
</dbReference>
<accession>A0ABW5QLG6</accession>
<dbReference type="SUPFAM" id="SSF158682">
    <property type="entry name" value="TerB-like"/>
    <property type="match status" value="1"/>
</dbReference>
<reference evidence="2" key="1">
    <citation type="journal article" date="2019" name="Int. J. Syst. Evol. Microbiol.">
        <title>The Global Catalogue of Microorganisms (GCM) 10K type strain sequencing project: providing services to taxonomists for standard genome sequencing and annotation.</title>
        <authorList>
            <consortium name="The Broad Institute Genomics Platform"/>
            <consortium name="The Broad Institute Genome Sequencing Center for Infectious Disease"/>
            <person name="Wu L."/>
            <person name="Ma J."/>
        </authorList>
    </citation>
    <scope>NUCLEOTIDE SEQUENCE [LARGE SCALE GENOMIC DNA]</scope>
    <source>
        <strain evidence="2">CCM 7427</strain>
    </source>
</reference>
<evidence type="ECO:0000313" key="2">
    <source>
        <dbReference type="Proteomes" id="UP001597521"/>
    </source>
</evidence>
<dbReference type="EMBL" id="JBHUNP010000001">
    <property type="protein sequence ID" value="MFD2648503.1"/>
    <property type="molecule type" value="Genomic_DNA"/>
</dbReference>
<sequence length="137" mass="14947">MSLSVHDALIRLMIVAASADHDITEVELDRIEGLIGRLPVFEGFDRSRLAEVANACADAMNDGAGLDGVIAEAIAALPPKLEDTAYALAVEVTAVDLLLEQEELRFLELMRDHMRLDRLTTAAIEVAARARLRKLPD</sequence>
<organism evidence="1 2">
    <name type="scientific">Devosia albogilva</name>
    <dbReference type="NCBI Taxonomy" id="429726"/>
    <lineage>
        <taxon>Bacteria</taxon>
        <taxon>Pseudomonadati</taxon>
        <taxon>Pseudomonadota</taxon>
        <taxon>Alphaproteobacteria</taxon>
        <taxon>Hyphomicrobiales</taxon>
        <taxon>Devosiaceae</taxon>
        <taxon>Devosia</taxon>
    </lineage>
</organism>
<name>A0ABW5QLG6_9HYPH</name>
<evidence type="ECO:0000313" key="1">
    <source>
        <dbReference type="EMBL" id="MFD2648503.1"/>
    </source>
</evidence>
<dbReference type="Gene3D" id="1.10.3680.10">
    <property type="entry name" value="TerB-like"/>
    <property type="match status" value="1"/>
</dbReference>
<keyword evidence="2" id="KW-1185">Reference proteome</keyword>